<dbReference type="Proteomes" id="UP000325313">
    <property type="component" value="Unassembled WGS sequence"/>
</dbReference>
<dbReference type="EMBL" id="VDEP01000438">
    <property type="protein sequence ID" value="KAA1083352.1"/>
    <property type="molecule type" value="Genomic_DNA"/>
</dbReference>
<name>A0A5B0N3F1_PUCGR</name>
<reference evidence="3 4" key="1">
    <citation type="submission" date="2019-05" db="EMBL/GenBank/DDBJ databases">
        <title>Emergence of the Ug99 lineage of the wheat stem rust pathogen through somatic hybridization.</title>
        <authorList>
            <person name="Li F."/>
            <person name="Upadhyaya N.M."/>
            <person name="Sperschneider J."/>
            <person name="Matny O."/>
            <person name="Nguyen-Phuc H."/>
            <person name="Mago R."/>
            <person name="Raley C."/>
            <person name="Miller M.E."/>
            <person name="Silverstein K.A.T."/>
            <person name="Henningsen E."/>
            <person name="Hirsch C.D."/>
            <person name="Visser B."/>
            <person name="Pretorius Z.A."/>
            <person name="Steffenson B.J."/>
            <person name="Schwessinger B."/>
            <person name="Dodds P.N."/>
            <person name="Figueroa M."/>
        </authorList>
    </citation>
    <scope>NUCLEOTIDE SEQUENCE [LARGE SCALE GENOMIC DNA]</scope>
    <source>
        <strain evidence="2">21-0</strain>
        <strain evidence="1 4">Ug99</strain>
    </source>
</reference>
<evidence type="ECO:0000313" key="3">
    <source>
        <dbReference type="Proteomes" id="UP000324748"/>
    </source>
</evidence>
<gene>
    <name evidence="2" type="ORF">PGT21_011867</name>
    <name evidence="1" type="ORF">PGTUg99_029775</name>
</gene>
<dbReference type="AlphaFoldDB" id="A0A5B0N3F1"/>
<accession>A0A5B0N3F1</accession>
<comment type="caution">
    <text evidence="1">The sequence shown here is derived from an EMBL/GenBank/DDBJ whole genome shotgun (WGS) entry which is preliminary data.</text>
</comment>
<dbReference type="Proteomes" id="UP000324748">
    <property type="component" value="Unassembled WGS sequence"/>
</dbReference>
<dbReference type="EMBL" id="VSWC01000079">
    <property type="protein sequence ID" value="KAA1094162.1"/>
    <property type="molecule type" value="Genomic_DNA"/>
</dbReference>
<evidence type="ECO:0000313" key="2">
    <source>
        <dbReference type="EMBL" id="KAA1094162.1"/>
    </source>
</evidence>
<evidence type="ECO:0000313" key="1">
    <source>
        <dbReference type="EMBL" id="KAA1083352.1"/>
    </source>
</evidence>
<organism evidence="1 4">
    <name type="scientific">Puccinia graminis f. sp. tritici</name>
    <dbReference type="NCBI Taxonomy" id="56615"/>
    <lineage>
        <taxon>Eukaryota</taxon>
        <taxon>Fungi</taxon>
        <taxon>Dikarya</taxon>
        <taxon>Basidiomycota</taxon>
        <taxon>Pucciniomycotina</taxon>
        <taxon>Pucciniomycetes</taxon>
        <taxon>Pucciniales</taxon>
        <taxon>Pucciniaceae</taxon>
        <taxon>Puccinia</taxon>
    </lineage>
</organism>
<dbReference type="OrthoDB" id="10631668at2759"/>
<proteinExistence type="predicted"/>
<evidence type="ECO:0000313" key="4">
    <source>
        <dbReference type="Proteomes" id="UP000325313"/>
    </source>
</evidence>
<protein>
    <submittedName>
        <fullName evidence="1">Uncharacterized protein</fullName>
    </submittedName>
</protein>
<keyword evidence="3" id="KW-1185">Reference proteome</keyword>
<sequence>MYLASWKKILPAVKHVPRQLEGNPSSQSLAGPLKGGYPRIPAKAGGYLLADADADADSGFPRKSSQISGCKAAISIKNLMLAFHNGWLINVEKRNFWKMWNVWEGFRGRHLHMFWMQC</sequence>